<keyword evidence="2" id="KW-1185">Reference proteome</keyword>
<dbReference type="Proteomes" id="UP001054945">
    <property type="component" value="Unassembled WGS sequence"/>
</dbReference>
<accession>A0AAV4MPD8</accession>
<gene>
    <name evidence="1" type="ORF">CEXT_620731</name>
</gene>
<organism evidence="1 2">
    <name type="scientific">Caerostris extrusa</name>
    <name type="common">Bark spider</name>
    <name type="synonym">Caerostris bankana</name>
    <dbReference type="NCBI Taxonomy" id="172846"/>
    <lineage>
        <taxon>Eukaryota</taxon>
        <taxon>Metazoa</taxon>
        <taxon>Ecdysozoa</taxon>
        <taxon>Arthropoda</taxon>
        <taxon>Chelicerata</taxon>
        <taxon>Arachnida</taxon>
        <taxon>Araneae</taxon>
        <taxon>Araneomorphae</taxon>
        <taxon>Entelegynae</taxon>
        <taxon>Araneoidea</taxon>
        <taxon>Araneidae</taxon>
        <taxon>Caerostris</taxon>
    </lineage>
</organism>
<proteinExistence type="predicted"/>
<protein>
    <submittedName>
        <fullName evidence="1">Uncharacterized protein</fullName>
    </submittedName>
</protein>
<evidence type="ECO:0000313" key="2">
    <source>
        <dbReference type="Proteomes" id="UP001054945"/>
    </source>
</evidence>
<name>A0AAV4MPD8_CAEEX</name>
<comment type="caution">
    <text evidence="1">The sequence shown here is derived from an EMBL/GenBank/DDBJ whole genome shotgun (WGS) entry which is preliminary data.</text>
</comment>
<dbReference type="AlphaFoldDB" id="A0AAV4MPD8"/>
<reference evidence="1 2" key="1">
    <citation type="submission" date="2021-06" db="EMBL/GenBank/DDBJ databases">
        <title>Caerostris extrusa draft genome.</title>
        <authorList>
            <person name="Kono N."/>
            <person name="Arakawa K."/>
        </authorList>
    </citation>
    <scope>NUCLEOTIDE SEQUENCE [LARGE SCALE GENOMIC DNA]</scope>
</reference>
<sequence>MGLIEIMKIKLQSALQPIEDILKMIQLTDSPKNFEMDIPINRKGGRWGLDHLARPVMLHGVRVGFLGMLEGFALAAPNQR</sequence>
<evidence type="ECO:0000313" key="1">
    <source>
        <dbReference type="EMBL" id="GIX74233.1"/>
    </source>
</evidence>
<dbReference type="EMBL" id="BPLR01002486">
    <property type="protein sequence ID" value="GIX74233.1"/>
    <property type="molecule type" value="Genomic_DNA"/>
</dbReference>